<protein>
    <submittedName>
        <fullName evidence="3">Secreted protein</fullName>
    </submittedName>
</protein>
<proteinExistence type="predicted"/>
<organism evidence="2 3">
    <name type="scientific">Haemonchus contortus</name>
    <name type="common">Barber pole worm</name>
    <dbReference type="NCBI Taxonomy" id="6289"/>
    <lineage>
        <taxon>Eukaryota</taxon>
        <taxon>Metazoa</taxon>
        <taxon>Ecdysozoa</taxon>
        <taxon>Nematoda</taxon>
        <taxon>Chromadorea</taxon>
        <taxon>Rhabditida</taxon>
        <taxon>Rhabditina</taxon>
        <taxon>Rhabditomorpha</taxon>
        <taxon>Strongyloidea</taxon>
        <taxon>Trichostrongylidae</taxon>
        <taxon>Haemonchus</taxon>
    </lineage>
</organism>
<dbReference type="AlphaFoldDB" id="A0A7I4YNE0"/>
<keyword evidence="2" id="KW-1185">Reference proteome</keyword>
<reference evidence="3" key="1">
    <citation type="submission" date="2020-12" db="UniProtKB">
        <authorList>
            <consortium name="WormBaseParasite"/>
        </authorList>
    </citation>
    <scope>IDENTIFICATION</scope>
    <source>
        <strain evidence="3">MHco3</strain>
    </source>
</reference>
<feature type="signal peptide" evidence="1">
    <location>
        <begin position="1"/>
        <end position="18"/>
    </location>
</feature>
<keyword evidence="1" id="KW-0732">Signal</keyword>
<evidence type="ECO:0000313" key="3">
    <source>
        <dbReference type="WBParaSite" id="HCON_00119990-00001"/>
    </source>
</evidence>
<dbReference type="Proteomes" id="UP000025227">
    <property type="component" value="Unplaced"/>
</dbReference>
<evidence type="ECO:0000313" key="2">
    <source>
        <dbReference type="Proteomes" id="UP000025227"/>
    </source>
</evidence>
<dbReference type="WBParaSite" id="HCON_00119990-00001">
    <property type="protein sequence ID" value="HCON_00119990-00001"/>
    <property type="gene ID" value="HCON_00119990"/>
</dbReference>
<accession>A0A7I4YNE0</accession>
<name>A0A7I4YNE0_HAECO</name>
<feature type="chain" id="PRO_5035481065" evidence="1">
    <location>
        <begin position="19"/>
        <end position="72"/>
    </location>
</feature>
<evidence type="ECO:0000256" key="1">
    <source>
        <dbReference type="SAM" id="SignalP"/>
    </source>
</evidence>
<sequence length="72" mass="8053">MKSYLLSLLFSSLMPSRSLDCCYFPCRTPSCSNSNLKFVFPEYTGSLMFIGAQSHEAKLITGAFVNVKVDIF</sequence>